<feature type="region of interest" description="Disordered" evidence="1">
    <location>
        <begin position="145"/>
        <end position="174"/>
    </location>
</feature>
<sequence>MSVCVYYGGKALIALSATVFSLGWTHSVEKFGWSETWRVDNGQLVEEQVKVQGSGAGIDPADNAKLVGNWYVWKPEPELRVPELNLAVSGFTPSAWKLCKLDDGHTPTCYELDLKNARSEIENPNSEGKHLDLPPGTFDNVKVVPGQCQTGQGQSPVLSAKKSSSNTDHSVRLQ</sequence>
<accession>A0ABQ5YQF9</accession>
<dbReference type="RefSeq" id="WP_284279816.1">
    <property type="nucleotide sequence ID" value="NZ_BSOJ01000006.1"/>
</dbReference>
<evidence type="ECO:0000313" key="2">
    <source>
        <dbReference type="EMBL" id="GLR25466.1"/>
    </source>
</evidence>
<evidence type="ECO:0000313" key="3">
    <source>
        <dbReference type="Proteomes" id="UP001156664"/>
    </source>
</evidence>
<evidence type="ECO:0008006" key="4">
    <source>
        <dbReference type="Google" id="ProtNLM"/>
    </source>
</evidence>
<name>A0ABQ5YQF9_9BURK</name>
<dbReference type="Proteomes" id="UP001156664">
    <property type="component" value="Unassembled WGS sequence"/>
</dbReference>
<comment type="caution">
    <text evidence="2">The sequence shown here is derived from an EMBL/GenBank/DDBJ whole genome shotgun (WGS) entry which is preliminary data.</text>
</comment>
<dbReference type="Pfam" id="PF08905">
    <property type="entry name" value="DUF1850"/>
    <property type="match status" value="1"/>
</dbReference>
<reference evidence="3" key="1">
    <citation type="journal article" date="2019" name="Int. J. Syst. Evol. Microbiol.">
        <title>The Global Catalogue of Microorganisms (GCM) 10K type strain sequencing project: providing services to taxonomists for standard genome sequencing and annotation.</title>
        <authorList>
            <consortium name="The Broad Institute Genomics Platform"/>
            <consortium name="The Broad Institute Genome Sequencing Center for Infectious Disease"/>
            <person name="Wu L."/>
            <person name="Ma J."/>
        </authorList>
    </citation>
    <scope>NUCLEOTIDE SEQUENCE [LARGE SCALE GENOMIC DNA]</scope>
    <source>
        <strain evidence="3">NBRC 105857</strain>
    </source>
</reference>
<proteinExistence type="predicted"/>
<dbReference type="EMBL" id="BSOJ01000006">
    <property type="protein sequence ID" value="GLR25466.1"/>
    <property type="molecule type" value="Genomic_DNA"/>
</dbReference>
<keyword evidence="3" id="KW-1185">Reference proteome</keyword>
<organism evidence="2 3">
    <name type="scientific">Limnobacter litoralis</name>
    <dbReference type="NCBI Taxonomy" id="481366"/>
    <lineage>
        <taxon>Bacteria</taxon>
        <taxon>Pseudomonadati</taxon>
        <taxon>Pseudomonadota</taxon>
        <taxon>Betaproteobacteria</taxon>
        <taxon>Burkholderiales</taxon>
        <taxon>Burkholderiaceae</taxon>
        <taxon>Limnobacter</taxon>
    </lineage>
</organism>
<feature type="compositionally biased region" description="Polar residues" evidence="1">
    <location>
        <begin position="147"/>
        <end position="168"/>
    </location>
</feature>
<evidence type="ECO:0000256" key="1">
    <source>
        <dbReference type="SAM" id="MobiDB-lite"/>
    </source>
</evidence>
<protein>
    <recommendedName>
        <fullName evidence="4">DUF1850 domain-containing protein</fullName>
    </recommendedName>
</protein>
<gene>
    <name evidence="2" type="ORF">GCM10007875_05540</name>
</gene>
<dbReference type="InterPro" id="IPR015001">
    <property type="entry name" value="DUF1850"/>
</dbReference>